<name>A0A6L2PXD3_COPFO</name>
<gene>
    <name evidence="3" type="ORF">Cfor_05313</name>
</gene>
<dbReference type="InterPro" id="IPR003961">
    <property type="entry name" value="FN3_dom"/>
</dbReference>
<protein>
    <recommendedName>
        <fullName evidence="2">SEFIR domain-containing protein</fullName>
    </recommendedName>
</protein>
<keyword evidence="1" id="KW-1133">Transmembrane helix</keyword>
<dbReference type="InParanoid" id="A0A6L2PXD3"/>
<feature type="non-terminal residue" evidence="3">
    <location>
        <position position="1"/>
    </location>
</feature>
<evidence type="ECO:0000259" key="2">
    <source>
        <dbReference type="PROSITE" id="PS51534"/>
    </source>
</evidence>
<dbReference type="Proteomes" id="UP000502823">
    <property type="component" value="Unassembled WGS sequence"/>
</dbReference>
<comment type="caution">
    <text evidence="3">The sequence shown here is derived from an EMBL/GenBank/DDBJ whole genome shotgun (WGS) entry which is preliminary data.</text>
</comment>
<feature type="domain" description="SEFIR" evidence="2">
    <location>
        <begin position="391"/>
        <end position="529"/>
    </location>
</feature>
<organism evidence="3 4">
    <name type="scientific">Coptotermes formosanus</name>
    <name type="common">Formosan subterranean termite</name>
    <dbReference type="NCBI Taxonomy" id="36987"/>
    <lineage>
        <taxon>Eukaryota</taxon>
        <taxon>Metazoa</taxon>
        <taxon>Ecdysozoa</taxon>
        <taxon>Arthropoda</taxon>
        <taxon>Hexapoda</taxon>
        <taxon>Insecta</taxon>
        <taxon>Pterygota</taxon>
        <taxon>Neoptera</taxon>
        <taxon>Polyneoptera</taxon>
        <taxon>Dictyoptera</taxon>
        <taxon>Blattodea</taxon>
        <taxon>Blattoidea</taxon>
        <taxon>Termitoidae</taxon>
        <taxon>Rhinotermitidae</taxon>
        <taxon>Coptotermes</taxon>
    </lineage>
</organism>
<keyword evidence="1" id="KW-0472">Membrane</keyword>
<keyword evidence="4" id="KW-1185">Reference proteome</keyword>
<dbReference type="Gene3D" id="3.40.50.11530">
    <property type="match status" value="1"/>
</dbReference>
<evidence type="ECO:0000313" key="4">
    <source>
        <dbReference type="Proteomes" id="UP000502823"/>
    </source>
</evidence>
<keyword evidence="1" id="KW-0812">Transmembrane</keyword>
<dbReference type="Pfam" id="PF08357">
    <property type="entry name" value="SEFIR"/>
    <property type="match status" value="1"/>
</dbReference>
<evidence type="ECO:0000256" key="1">
    <source>
        <dbReference type="SAM" id="Phobius"/>
    </source>
</evidence>
<sequence length="675" mass="77670">YWLSTLHHVQAMVALAEFLRDYCALKALLDHLNVPETETKELALHIIWVICVLWEGLCMCVYVCVFVHMALDACQHQRPYACSLSECFTFSVLVKRQSISSIKCVFLSFLRCSIFFCGVNFCLFVAACSTWTFSSGYRTHTGSVRLIAFPQCEERYSFSVLKILFKDVKWTTLQFRFVEYQNESRTFCRRFTVSSHNSIPELFYDCRWTDSSDYDKTFIFQYEAQIESYREAGKYWFKLPSYSELDVTNEKDLTHWTPFLYVDVSESPALTVRWLQAPQSFGISKYELKVYDRDELKETKVFSSTNEEELSYTYSEYLPKYGEYRFEVRLRNDSCKNCTYLASESPVINVGDSAKWALAVGVIGGLVVTCLLGAIWYSWKSMLKRPETVKPPKLLIIYTQSSETHIKVVEELAQYLRKFCHVDALLDKLDISKTKTQDPYEWYNDAFDHLDFVMVVSSPPLQKCCGQVGLYRDVENIALQFLKNKFSGHDFRCQVFSVLLPYCTEQDIPNEAKHFLKFRLIKDWDKMLWFIHFGSKLPAFLDSTCALLGPKLPGGESDFSVNGVNLLKCMQQAQCDSLKVCGHKNLKDEGVSKSKITRLQNFIQPVQDMTDSHPERVDCSKDVSEVSPDVQVCEDLSGISLNDLDLTGAGTSGIELVDKQRNVIKTVYDLDVMAL</sequence>
<dbReference type="InterPro" id="IPR013568">
    <property type="entry name" value="SEFIR_dom"/>
</dbReference>
<feature type="transmembrane region" description="Helical" evidence="1">
    <location>
        <begin position="105"/>
        <end position="127"/>
    </location>
</feature>
<dbReference type="AlphaFoldDB" id="A0A6L2PXD3"/>
<accession>A0A6L2PXD3</accession>
<dbReference type="PROSITE" id="PS51534">
    <property type="entry name" value="SEFIR"/>
    <property type="match status" value="1"/>
</dbReference>
<dbReference type="OrthoDB" id="8190413at2759"/>
<evidence type="ECO:0000313" key="3">
    <source>
        <dbReference type="EMBL" id="GFG37281.1"/>
    </source>
</evidence>
<dbReference type="CDD" id="cd00063">
    <property type="entry name" value="FN3"/>
    <property type="match status" value="1"/>
</dbReference>
<reference evidence="4" key="1">
    <citation type="submission" date="2020-01" db="EMBL/GenBank/DDBJ databases">
        <title>Draft genome sequence of the Termite Coptotermes fromosanus.</title>
        <authorList>
            <person name="Itakura S."/>
            <person name="Yosikawa Y."/>
            <person name="Umezawa K."/>
        </authorList>
    </citation>
    <scope>NUCLEOTIDE SEQUENCE [LARGE SCALE GENOMIC DNA]</scope>
</reference>
<feature type="transmembrane region" description="Helical" evidence="1">
    <location>
        <begin position="356"/>
        <end position="377"/>
    </location>
</feature>
<dbReference type="EMBL" id="BLKM01009550">
    <property type="protein sequence ID" value="GFG37281.1"/>
    <property type="molecule type" value="Genomic_DNA"/>
</dbReference>
<feature type="transmembrane region" description="Helical" evidence="1">
    <location>
        <begin position="46"/>
        <end position="71"/>
    </location>
</feature>
<proteinExistence type="predicted"/>